<name>A0AA39P7J2_9AGAR</name>
<reference evidence="2" key="1">
    <citation type="submission" date="2023-06" db="EMBL/GenBank/DDBJ databases">
        <authorList>
            <consortium name="Lawrence Berkeley National Laboratory"/>
            <person name="Ahrendt S."/>
            <person name="Sahu N."/>
            <person name="Indic B."/>
            <person name="Wong-Bajracharya J."/>
            <person name="Merenyi Z."/>
            <person name="Ke H.-M."/>
            <person name="Monk M."/>
            <person name="Kocsube S."/>
            <person name="Drula E."/>
            <person name="Lipzen A."/>
            <person name="Balint B."/>
            <person name="Henrissat B."/>
            <person name="Andreopoulos B."/>
            <person name="Martin F.M."/>
            <person name="Harder C.B."/>
            <person name="Rigling D."/>
            <person name="Ford K.L."/>
            <person name="Foster G.D."/>
            <person name="Pangilinan J."/>
            <person name="Papanicolaou A."/>
            <person name="Barry K."/>
            <person name="LaButti K."/>
            <person name="Viragh M."/>
            <person name="Koriabine M."/>
            <person name="Yan M."/>
            <person name="Riley R."/>
            <person name="Champramary S."/>
            <person name="Plett K.L."/>
            <person name="Tsai I.J."/>
            <person name="Slot J."/>
            <person name="Sipos G."/>
            <person name="Plett J."/>
            <person name="Nagy L.G."/>
            <person name="Grigoriev I.V."/>
        </authorList>
    </citation>
    <scope>NUCLEOTIDE SEQUENCE</scope>
    <source>
        <strain evidence="2">HWK02</strain>
    </source>
</reference>
<dbReference type="Pfam" id="PF20414">
    <property type="entry name" value="DUF6698"/>
    <property type="match status" value="1"/>
</dbReference>
<dbReference type="EMBL" id="JAUEPU010000092">
    <property type="protein sequence ID" value="KAK0479047.1"/>
    <property type="molecule type" value="Genomic_DNA"/>
</dbReference>
<feature type="region of interest" description="Disordered" evidence="1">
    <location>
        <begin position="1"/>
        <end position="63"/>
    </location>
</feature>
<dbReference type="Proteomes" id="UP001175228">
    <property type="component" value="Unassembled WGS sequence"/>
</dbReference>
<evidence type="ECO:0000313" key="2">
    <source>
        <dbReference type="EMBL" id="KAK0479047.1"/>
    </source>
</evidence>
<proteinExistence type="predicted"/>
<dbReference type="InterPro" id="IPR046521">
    <property type="entry name" value="DUF6698"/>
</dbReference>
<keyword evidence="3" id="KW-1185">Reference proteome</keyword>
<feature type="compositionally biased region" description="Acidic residues" evidence="1">
    <location>
        <begin position="1"/>
        <end position="10"/>
    </location>
</feature>
<accession>A0AA39P7J2</accession>
<comment type="caution">
    <text evidence="2">The sequence shown here is derived from an EMBL/GenBank/DDBJ whole genome shotgun (WGS) entry which is preliminary data.</text>
</comment>
<evidence type="ECO:0000313" key="3">
    <source>
        <dbReference type="Proteomes" id="UP001175228"/>
    </source>
</evidence>
<protein>
    <submittedName>
        <fullName evidence="2">Uncharacterized protein</fullName>
    </submittedName>
</protein>
<gene>
    <name evidence="2" type="ORF">EDD18DRAFT_1364491</name>
</gene>
<dbReference type="AlphaFoldDB" id="A0AA39P7J2"/>
<sequence length="351" mass="39502">MEDNDNDPLEDATRSGDEAPGDVQGDGNSVDDDDNNNSNSMMGRKHKRSGGGGRKEKSRKKQLCDYKTDTKKCEYIEDMHEGAKEARTTDTNKVWHEILTLILENPQTDVISMPKPIAKTSYGFNYIDTGCLLCPQMYLSDFNANPQFLQKLADGKVEVTASYWPSFLYSQELHKPDNIESGLMKGYLLLQVFKHIFCSTGDPMKQGGTKHHNVARINRMHKITGHHIAYAACQMRYALCAKDSWTKHDGAFDMDTFYVAIVNLFEEYPEDEWAKATLGWWNEEVFGDAEGHVITNSEKQTHPPESLVAQMAAARAAHAKAHTEAAEMLTADLEANLGAEPEYEDYEDEET</sequence>
<evidence type="ECO:0000256" key="1">
    <source>
        <dbReference type="SAM" id="MobiDB-lite"/>
    </source>
</evidence>
<organism evidence="2 3">
    <name type="scientific">Armillaria luteobubalina</name>
    <dbReference type="NCBI Taxonomy" id="153913"/>
    <lineage>
        <taxon>Eukaryota</taxon>
        <taxon>Fungi</taxon>
        <taxon>Dikarya</taxon>
        <taxon>Basidiomycota</taxon>
        <taxon>Agaricomycotina</taxon>
        <taxon>Agaricomycetes</taxon>
        <taxon>Agaricomycetidae</taxon>
        <taxon>Agaricales</taxon>
        <taxon>Marasmiineae</taxon>
        <taxon>Physalacriaceae</taxon>
        <taxon>Armillaria</taxon>
    </lineage>
</organism>